<dbReference type="Pfam" id="PF03018">
    <property type="entry name" value="Dirigent"/>
    <property type="match status" value="1"/>
</dbReference>
<dbReference type="InterPro" id="IPR044859">
    <property type="entry name" value="Allene_oxi_cyc_Dirigent"/>
</dbReference>
<comment type="subunit">
    <text evidence="2 4">Homodimer.</text>
</comment>
<dbReference type="GO" id="GO:0048046">
    <property type="term" value="C:apoplast"/>
    <property type="evidence" value="ECO:0007669"/>
    <property type="project" value="UniProtKB-SubCell"/>
</dbReference>
<keyword evidence="3 4" id="KW-0964">Secreted</keyword>
<comment type="similarity">
    <text evidence="1 4">Belongs to the plant dirigent protein family.</text>
</comment>
<dbReference type="Gramene" id="TVU51212">
    <property type="protein sequence ID" value="TVU51212"/>
    <property type="gene ID" value="EJB05_02622"/>
</dbReference>
<evidence type="ECO:0000256" key="1">
    <source>
        <dbReference type="ARBA" id="ARBA00010746"/>
    </source>
</evidence>
<dbReference type="OrthoDB" id="1864232at2759"/>
<feature type="chain" id="PRO_5023965971" description="Dirigent protein" evidence="4">
    <location>
        <begin position="24"/>
        <end position="171"/>
    </location>
</feature>
<comment type="subcellular location">
    <subcellularLocation>
        <location evidence="4">Secreted</location>
        <location evidence="4">Extracellular space</location>
        <location evidence="4">Apoplast</location>
    </subcellularLocation>
</comment>
<comment type="caution">
    <text evidence="5">The sequence shown here is derived from an EMBL/GenBank/DDBJ whole genome shotgun (WGS) entry which is preliminary data.</text>
</comment>
<evidence type="ECO:0000256" key="2">
    <source>
        <dbReference type="ARBA" id="ARBA00011738"/>
    </source>
</evidence>
<dbReference type="Proteomes" id="UP000324897">
    <property type="component" value="Chromosome 6"/>
</dbReference>
<proteinExistence type="inferred from homology"/>
<evidence type="ECO:0000256" key="3">
    <source>
        <dbReference type="ARBA" id="ARBA00022525"/>
    </source>
</evidence>
<accession>A0A5J9WR17</accession>
<gene>
    <name evidence="5" type="ORF">EJB05_02622</name>
</gene>
<reference evidence="5 6" key="1">
    <citation type="journal article" date="2019" name="Sci. Rep.">
        <title>A high-quality genome of Eragrostis curvula grass provides insights into Poaceae evolution and supports new strategies to enhance forage quality.</title>
        <authorList>
            <person name="Carballo J."/>
            <person name="Santos B.A.C.M."/>
            <person name="Zappacosta D."/>
            <person name="Garbus I."/>
            <person name="Selva J.P."/>
            <person name="Gallo C.A."/>
            <person name="Diaz A."/>
            <person name="Albertini E."/>
            <person name="Caccamo M."/>
            <person name="Echenique V."/>
        </authorList>
    </citation>
    <scope>NUCLEOTIDE SEQUENCE [LARGE SCALE GENOMIC DNA]</scope>
    <source>
        <strain evidence="6">cv. Victoria</strain>
        <tissue evidence="5">Leaf</tissue>
    </source>
</reference>
<protein>
    <recommendedName>
        <fullName evidence="4">Dirigent protein</fullName>
    </recommendedName>
</protein>
<keyword evidence="6" id="KW-1185">Reference proteome</keyword>
<dbReference type="Gene3D" id="2.40.480.10">
    <property type="entry name" value="Allene oxide cyclase-like"/>
    <property type="match status" value="1"/>
</dbReference>
<name>A0A5J9WR17_9POAL</name>
<feature type="signal peptide" evidence="4">
    <location>
        <begin position="1"/>
        <end position="23"/>
    </location>
</feature>
<dbReference type="InterPro" id="IPR004265">
    <property type="entry name" value="Dirigent"/>
</dbReference>
<dbReference type="PANTHER" id="PTHR21495">
    <property type="entry name" value="NUCLEOPORIN-RELATED"/>
    <property type="match status" value="1"/>
</dbReference>
<dbReference type="EMBL" id="RWGY01000002">
    <property type="protein sequence ID" value="TVU51212.1"/>
    <property type="molecule type" value="Genomic_DNA"/>
</dbReference>
<organism evidence="5 6">
    <name type="scientific">Eragrostis curvula</name>
    <name type="common">weeping love grass</name>
    <dbReference type="NCBI Taxonomy" id="38414"/>
    <lineage>
        <taxon>Eukaryota</taxon>
        <taxon>Viridiplantae</taxon>
        <taxon>Streptophyta</taxon>
        <taxon>Embryophyta</taxon>
        <taxon>Tracheophyta</taxon>
        <taxon>Spermatophyta</taxon>
        <taxon>Magnoliopsida</taxon>
        <taxon>Liliopsida</taxon>
        <taxon>Poales</taxon>
        <taxon>Poaceae</taxon>
        <taxon>PACMAD clade</taxon>
        <taxon>Chloridoideae</taxon>
        <taxon>Eragrostideae</taxon>
        <taxon>Eragrostidinae</taxon>
        <taxon>Eragrostis</taxon>
    </lineage>
</organism>
<keyword evidence="4" id="KW-0732">Signal</keyword>
<keyword evidence="4" id="KW-0052">Apoplast</keyword>
<dbReference type="AlphaFoldDB" id="A0A5J9WR17"/>
<evidence type="ECO:0000256" key="4">
    <source>
        <dbReference type="RuleBase" id="RU363099"/>
    </source>
</evidence>
<dbReference type="GO" id="GO:0009699">
    <property type="term" value="P:phenylpropanoid biosynthetic process"/>
    <property type="evidence" value="ECO:0007669"/>
    <property type="project" value="UniProtKB-ARBA"/>
</dbReference>
<sequence length="171" mass="17962">MAKAVLRFLLLLLAATASPAAYAAETQIKVYWHDLLSGPNPTSVRVAQAAVTNTSQTLFGAVSVIDNALTDGPDLNSSGLVGRAQGTYTSAGKDALAFMMNMNFVFQAGKFNGSTVAIFGRNAAMSAVREMAVVGGTGVFRLARGYAQARTTALDFNTGDATVEYNLFITH</sequence>
<feature type="non-terminal residue" evidence="5">
    <location>
        <position position="1"/>
    </location>
</feature>
<evidence type="ECO:0000313" key="5">
    <source>
        <dbReference type="EMBL" id="TVU51212.1"/>
    </source>
</evidence>
<comment type="function">
    <text evidence="4">Dirigent proteins impart stereoselectivity on the phenoxy radical-coupling reaction, yielding optically active lignans from two molecules of coniferyl alcohol in the biosynthesis of lignans, flavonolignans, and alkaloids and thus plays a central role in plant secondary metabolism.</text>
</comment>
<evidence type="ECO:0000313" key="6">
    <source>
        <dbReference type="Proteomes" id="UP000324897"/>
    </source>
</evidence>